<dbReference type="EMBL" id="LS423452">
    <property type="protein sequence ID" value="SPS06634.1"/>
    <property type="molecule type" value="Genomic_DNA"/>
</dbReference>
<dbReference type="AlphaFoldDB" id="A0A2X0RFW0"/>
<organism evidence="2">
    <name type="scientific">Candidatus Nitrotoga fabula</name>
    <dbReference type="NCBI Taxonomy" id="2182327"/>
    <lineage>
        <taxon>Bacteria</taxon>
        <taxon>Pseudomonadati</taxon>
        <taxon>Pseudomonadota</taxon>
        <taxon>Betaproteobacteria</taxon>
        <taxon>Nitrosomonadales</taxon>
        <taxon>Gallionellaceae</taxon>
        <taxon>Candidatus Nitrotoga</taxon>
    </lineage>
</organism>
<evidence type="ECO:0000313" key="2">
    <source>
        <dbReference type="EMBL" id="SPS06634.1"/>
    </source>
</evidence>
<gene>
    <name evidence="2" type="ORF">NITFAB_2227</name>
</gene>
<reference evidence="2" key="1">
    <citation type="submission" date="2018-05" db="EMBL/GenBank/DDBJ databases">
        <authorList>
            <person name="Lanie J.A."/>
            <person name="Ng W.-L."/>
            <person name="Kazmierczak K.M."/>
            <person name="Andrzejewski T.M."/>
            <person name="Davidsen T.M."/>
            <person name="Wayne K.J."/>
            <person name="Tettelin H."/>
            <person name="Glass J.I."/>
            <person name="Rusch D."/>
            <person name="Podicherti R."/>
            <person name="Tsui H.-C.T."/>
            <person name="Winkler M.E."/>
        </authorList>
    </citation>
    <scope>NUCLEOTIDE SEQUENCE</scope>
    <source>
        <strain evidence="2">KNB</strain>
    </source>
</reference>
<sequence length="329" mass="37476">MQLIRIFIVVSLLVAQLAGNPACAEIPAFINNIDVGGYSSVRAQKNRGGNAEAAINEVSLIVKWDDQDRWRFFAEIEVEEPLSWHEGKGVNTRNAALDLERFYADYTFTDQLNIRAGRYLTPVSRWNLLHAAPLVWTTTRPVSTYRLFPMALNGVMMHGIKPWGDATFEYAAFAETLQDQQEDRHEIRYKNAFGLRGLYSGSVDASISYMEFDEDDLLKRQYRMVGLDFFKSHDGWELSGEAFYRRTKELGESSGGAYLQGVAPLGKKWFGIARVESFKASMQENKKRYVLGLAWRYRDNQIFKIEYAGGHQEGIYIPSGLFTSVAILF</sequence>
<keyword evidence="1" id="KW-0732">Signal</keyword>
<dbReference type="Gene3D" id="2.40.160.10">
    <property type="entry name" value="Porin"/>
    <property type="match status" value="1"/>
</dbReference>
<accession>A0A2X0RFW0</accession>
<feature type="chain" id="PRO_5015985008" description="Phosphate-selective porin O and P" evidence="1">
    <location>
        <begin position="25"/>
        <end position="329"/>
    </location>
</feature>
<evidence type="ECO:0008006" key="3">
    <source>
        <dbReference type="Google" id="ProtNLM"/>
    </source>
</evidence>
<dbReference type="SUPFAM" id="SSF56935">
    <property type="entry name" value="Porins"/>
    <property type="match status" value="1"/>
</dbReference>
<protein>
    <recommendedName>
        <fullName evidence="3">Phosphate-selective porin O and P</fullName>
    </recommendedName>
</protein>
<evidence type="ECO:0000256" key="1">
    <source>
        <dbReference type="SAM" id="SignalP"/>
    </source>
</evidence>
<feature type="signal peptide" evidence="1">
    <location>
        <begin position="1"/>
        <end position="24"/>
    </location>
</feature>
<dbReference type="InterPro" id="IPR023614">
    <property type="entry name" value="Porin_dom_sf"/>
</dbReference>
<name>A0A2X0RFW0_9PROT</name>
<proteinExistence type="predicted"/>